<dbReference type="InParanoid" id="A0A0C3PIA6"/>
<name>A0A0C3PIA6_PISTI</name>
<reference evidence="3" key="2">
    <citation type="submission" date="2015-01" db="EMBL/GenBank/DDBJ databases">
        <title>Evolutionary Origins and Diversification of the Mycorrhizal Mutualists.</title>
        <authorList>
            <consortium name="DOE Joint Genome Institute"/>
            <consortium name="Mycorrhizal Genomics Consortium"/>
            <person name="Kohler A."/>
            <person name="Kuo A."/>
            <person name="Nagy L.G."/>
            <person name="Floudas D."/>
            <person name="Copeland A."/>
            <person name="Barry K.W."/>
            <person name="Cichocki N."/>
            <person name="Veneault-Fourrey C."/>
            <person name="LaButti K."/>
            <person name="Lindquist E.A."/>
            <person name="Lipzen A."/>
            <person name="Lundell T."/>
            <person name="Morin E."/>
            <person name="Murat C."/>
            <person name="Riley R."/>
            <person name="Ohm R."/>
            <person name="Sun H."/>
            <person name="Tunlid A."/>
            <person name="Henrissat B."/>
            <person name="Grigoriev I.V."/>
            <person name="Hibbett D.S."/>
            <person name="Martin F."/>
        </authorList>
    </citation>
    <scope>NUCLEOTIDE SEQUENCE [LARGE SCALE GENOMIC DNA]</scope>
    <source>
        <strain evidence="3">Marx 270</strain>
    </source>
</reference>
<accession>A0A0C3PIA6</accession>
<organism evidence="2 3">
    <name type="scientific">Pisolithus tinctorius Marx 270</name>
    <dbReference type="NCBI Taxonomy" id="870435"/>
    <lineage>
        <taxon>Eukaryota</taxon>
        <taxon>Fungi</taxon>
        <taxon>Dikarya</taxon>
        <taxon>Basidiomycota</taxon>
        <taxon>Agaricomycotina</taxon>
        <taxon>Agaricomycetes</taxon>
        <taxon>Agaricomycetidae</taxon>
        <taxon>Boletales</taxon>
        <taxon>Sclerodermatineae</taxon>
        <taxon>Pisolithaceae</taxon>
        <taxon>Pisolithus</taxon>
    </lineage>
</organism>
<feature type="compositionally biased region" description="Basic and acidic residues" evidence="1">
    <location>
        <begin position="83"/>
        <end position="99"/>
    </location>
</feature>
<evidence type="ECO:0000313" key="2">
    <source>
        <dbReference type="EMBL" id="KIO07799.1"/>
    </source>
</evidence>
<proteinExistence type="predicted"/>
<keyword evidence="3" id="KW-1185">Reference proteome</keyword>
<dbReference type="HOGENOM" id="CLU_2211040_0_0_1"/>
<evidence type="ECO:0000256" key="1">
    <source>
        <dbReference type="SAM" id="MobiDB-lite"/>
    </source>
</evidence>
<dbReference type="AlphaFoldDB" id="A0A0C3PIA6"/>
<feature type="region of interest" description="Disordered" evidence="1">
    <location>
        <begin position="75"/>
        <end position="107"/>
    </location>
</feature>
<protein>
    <submittedName>
        <fullName evidence="2">Uncharacterized protein</fullName>
    </submittedName>
</protein>
<dbReference type="Proteomes" id="UP000054217">
    <property type="component" value="Unassembled WGS sequence"/>
</dbReference>
<evidence type="ECO:0000313" key="3">
    <source>
        <dbReference type="Proteomes" id="UP000054217"/>
    </source>
</evidence>
<gene>
    <name evidence="2" type="ORF">M404DRAFT_396736</name>
</gene>
<dbReference type="EMBL" id="KN831959">
    <property type="protein sequence ID" value="KIO07799.1"/>
    <property type="molecule type" value="Genomic_DNA"/>
</dbReference>
<reference evidence="2 3" key="1">
    <citation type="submission" date="2014-04" db="EMBL/GenBank/DDBJ databases">
        <authorList>
            <consortium name="DOE Joint Genome Institute"/>
            <person name="Kuo A."/>
            <person name="Kohler A."/>
            <person name="Costa M.D."/>
            <person name="Nagy L.G."/>
            <person name="Floudas D."/>
            <person name="Copeland A."/>
            <person name="Barry K.W."/>
            <person name="Cichocki N."/>
            <person name="Veneault-Fourrey C."/>
            <person name="LaButti K."/>
            <person name="Lindquist E.A."/>
            <person name="Lipzen A."/>
            <person name="Lundell T."/>
            <person name="Morin E."/>
            <person name="Murat C."/>
            <person name="Sun H."/>
            <person name="Tunlid A."/>
            <person name="Henrissat B."/>
            <person name="Grigoriev I.V."/>
            <person name="Hibbett D.S."/>
            <person name="Martin F."/>
            <person name="Nordberg H.P."/>
            <person name="Cantor M.N."/>
            <person name="Hua S.X."/>
        </authorList>
    </citation>
    <scope>NUCLEOTIDE SEQUENCE [LARGE SCALE GENOMIC DNA]</scope>
    <source>
        <strain evidence="2 3">Marx 270</strain>
    </source>
</reference>
<sequence>MTFLMGEQRWNVVRRSITARIMLSTTDSRQRGKLSTWTRQLLYTLQHCDYVQLNVRFESSCRTRTCSARASRFLRSQGQDASRSSERRQQRSQRDDSRGDCSLGRCV</sequence>